<sequence length="73" mass="8093">MELARVETLVTTHYLVRHFSCAAACGEENTFVRDPLPTPLNGLPEGSHSLLGLLWQLGIPGDPRPFPWEKGPR</sequence>
<name>A0A0E0I1H5_ORYNI</name>
<evidence type="ECO:0000313" key="2">
    <source>
        <dbReference type="Proteomes" id="UP000006591"/>
    </source>
</evidence>
<dbReference type="HOGENOM" id="CLU_2709044_0_0_1"/>
<keyword evidence="2" id="KW-1185">Reference proteome</keyword>
<dbReference type="Proteomes" id="UP000006591">
    <property type="component" value="Chromosome 7"/>
</dbReference>
<evidence type="ECO:0000313" key="1">
    <source>
        <dbReference type="EnsemblPlants" id="ONIVA07G14720.1"/>
    </source>
</evidence>
<proteinExistence type="predicted"/>
<accession>A0A0E0I1H5</accession>
<dbReference type="EnsemblPlants" id="ONIVA07G14720.1">
    <property type="protein sequence ID" value="ONIVA07G14720.1"/>
    <property type="gene ID" value="ONIVA07G14720"/>
</dbReference>
<dbReference type="STRING" id="4536.A0A0E0I1H5"/>
<protein>
    <submittedName>
        <fullName evidence="1">Uncharacterized protein</fullName>
    </submittedName>
</protein>
<reference evidence="1" key="1">
    <citation type="submission" date="2015-04" db="UniProtKB">
        <authorList>
            <consortium name="EnsemblPlants"/>
        </authorList>
    </citation>
    <scope>IDENTIFICATION</scope>
    <source>
        <strain evidence="1">SL10</strain>
    </source>
</reference>
<organism evidence="1">
    <name type="scientific">Oryza nivara</name>
    <name type="common">Indian wild rice</name>
    <name type="synonym">Oryza sativa f. spontanea</name>
    <dbReference type="NCBI Taxonomy" id="4536"/>
    <lineage>
        <taxon>Eukaryota</taxon>
        <taxon>Viridiplantae</taxon>
        <taxon>Streptophyta</taxon>
        <taxon>Embryophyta</taxon>
        <taxon>Tracheophyta</taxon>
        <taxon>Spermatophyta</taxon>
        <taxon>Magnoliopsida</taxon>
        <taxon>Liliopsida</taxon>
        <taxon>Poales</taxon>
        <taxon>Poaceae</taxon>
        <taxon>BOP clade</taxon>
        <taxon>Oryzoideae</taxon>
        <taxon>Oryzeae</taxon>
        <taxon>Oryzinae</taxon>
        <taxon>Oryza</taxon>
    </lineage>
</organism>
<reference evidence="1" key="2">
    <citation type="submission" date="2018-04" db="EMBL/GenBank/DDBJ databases">
        <title>OnivRS2 (Oryza nivara Reference Sequence Version 2).</title>
        <authorList>
            <person name="Zhang J."/>
            <person name="Kudrna D."/>
            <person name="Lee S."/>
            <person name="Talag J."/>
            <person name="Rajasekar S."/>
            <person name="Welchert J."/>
            <person name="Hsing Y.-I."/>
            <person name="Wing R.A."/>
        </authorList>
    </citation>
    <scope>NUCLEOTIDE SEQUENCE [LARGE SCALE GENOMIC DNA]</scope>
    <source>
        <strain evidence="1">SL10</strain>
    </source>
</reference>
<dbReference type="AlphaFoldDB" id="A0A0E0I1H5"/>
<dbReference type="Gramene" id="ONIVA07G14720.1">
    <property type="protein sequence ID" value="ONIVA07G14720.1"/>
    <property type="gene ID" value="ONIVA07G14720"/>
</dbReference>